<comment type="caution">
    <text evidence="2">The sequence shown here is derived from an EMBL/GenBank/DDBJ whole genome shotgun (WGS) entry which is preliminary data.</text>
</comment>
<keyword evidence="3" id="KW-1185">Reference proteome</keyword>
<dbReference type="Proteomes" id="UP000190890">
    <property type="component" value="Unassembled WGS sequence"/>
</dbReference>
<proteinExistence type="predicted"/>
<dbReference type="OrthoDB" id="1258529at2"/>
<dbReference type="EMBL" id="LZZM01000053">
    <property type="protein sequence ID" value="OOM81759.1"/>
    <property type="molecule type" value="Genomic_DNA"/>
</dbReference>
<dbReference type="STRING" id="29367.CLPUN_09430"/>
<gene>
    <name evidence="2" type="ORF">CLPUN_09430</name>
</gene>
<dbReference type="AlphaFoldDB" id="A0A1S8TVW8"/>
<reference evidence="2 3" key="1">
    <citation type="submission" date="2016-05" db="EMBL/GenBank/DDBJ databases">
        <title>Microbial solvent formation.</title>
        <authorList>
            <person name="Poehlein A."/>
            <person name="Montoya Solano J.D."/>
            <person name="Flitsch S."/>
            <person name="Krabben P."/>
            <person name="Duerre P."/>
            <person name="Daniel R."/>
        </authorList>
    </citation>
    <scope>NUCLEOTIDE SEQUENCE [LARGE SCALE GENOMIC DNA]</scope>
    <source>
        <strain evidence="2 3">DSM 2619</strain>
    </source>
</reference>
<evidence type="ECO:0000313" key="2">
    <source>
        <dbReference type="EMBL" id="OOM81759.1"/>
    </source>
</evidence>
<accession>A0A1S8TVW8</accession>
<feature type="region of interest" description="Disordered" evidence="1">
    <location>
        <begin position="137"/>
        <end position="172"/>
    </location>
</feature>
<feature type="compositionally biased region" description="Polar residues" evidence="1">
    <location>
        <begin position="156"/>
        <end position="172"/>
    </location>
</feature>
<protein>
    <submittedName>
        <fullName evidence="2">Uncharacterized protein</fullName>
    </submittedName>
</protein>
<evidence type="ECO:0000313" key="3">
    <source>
        <dbReference type="Proteomes" id="UP000190890"/>
    </source>
</evidence>
<sequence>MKFTHLGFSQARAIEMDLDDKDLAILRWFVDFKDSKKITKKIFDNEVFYWVKYEAVIEEYPIFKFKKDTVYRRLKGLANKGVLKHRTLKQGGVWSYYSLGDNYIELISDENIDIEKEKIQEGINEKKEVGNKSEVFGNESELNGLNPGTKRVGNKSELNGNKSESNGFKSRTKNPSTISIYHNIYSANDAQDIWSIYPNKRGKSQAIKKIPKILDKYGKEQITRCVERYATEVQGKDMQFILNGSTFFNGRFEDYLDDNYKLAPVIDINKNNAEPKTIKIDKSKFGAL</sequence>
<name>A0A1S8TVW8_9CLOT</name>
<organism evidence="2 3">
    <name type="scientific">Clostridium puniceum</name>
    <dbReference type="NCBI Taxonomy" id="29367"/>
    <lineage>
        <taxon>Bacteria</taxon>
        <taxon>Bacillati</taxon>
        <taxon>Bacillota</taxon>
        <taxon>Clostridia</taxon>
        <taxon>Eubacteriales</taxon>
        <taxon>Clostridiaceae</taxon>
        <taxon>Clostridium</taxon>
    </lineage>
</organism>
<evidence type="ECO:0000256" key="1">
    <source>
        <dbReference type="SAM" id="MobiDB-lite"/>
    </source>
</evidence>
<dbReference type="RefSeq" id="WP_077846201.1">
    <property type="nucleotide sequence ID" value="NZ_LZZM01000053.1"/>
</dbReference>